<dbReference type="Proteomes" id="UP000215452">
    <property type="component" value="Chromosome"/>
</dbReference>
<dbReference type="NCBIfam" id="NF038058">
    <property type="entry name" value="adhes_P110_Nter"/>
    <property type="match status" value="1"/>
</dbReference>
<evidence type="ECO:0000256" key="1">
    <source>
        <dbReference type="SAM" id="Phobius"/>
    </source>
</evidence>
<sequence length="1017" mass="116911">MKKIPNSKGFFNKPARIVTSILLLSGIITISTAIPLGIWSYNRAYYQKLNEKSQNLSISQTENPFENNLGKFFDNLFISNQFKELSASTAFELAKSKIYNLDLLTLINLDKLYQKNYQISYDLSNATASGTAIKNIVFFIRTSDQRQIFSKAVEIKGFSDKNIEKNLAKFEIDEKKSSISIEPQNFLSFAEFSKELQNQFIKTSKTQKQTFIAFEEALIQLGGSYNLVNSLGLPTFIHKGQILEPKIFDNNLNFTNQGNKNYLNFIFTNEGKKTEIPLEINGITPDLEIKNEIIKWIKAELEEKIKLKESIQAELIRENLSLAKSFYVDKNNNPLISTTKNFENLFDYVQSEHLISTNKIKNYITNINFKIKKNSEIPALELNNLLKDDKIRLEINVDISKWVQQKLIKILNFKFDWDLKPDLNQYARIFAQNLPEPKSEVFLLKKDENSAAWTSKKLVNIINKIKEFNNELDPENPDIKLVSQLYLLDFGKIGDEIAIENYKRELIITAKILKNQLVKVQEFSDDQVNKAQNNEKSLGKAIWKVLNIQRNLINDDISSDFILDNKEGDFTIKFSLISNKNKQKLATRKIKISNIVSSEMSAFDDAAKFYPTFFLDGKSSFSKSDNKKGYEIIDLSDNNIHFEDDLDSKNQLTQEGFKLTNPIKFQQNQSKTKENIARTVNISSPSFKSAPFSRLDSGLIYLAFKPKNINDYKKHYLLADSDGNGLFIQKIKNFKFINKNTTIQGIAGLKTEKTTENSDITFIKPENLDQKNKDETQQKQVDGYFIGLDFKQIKNFKSFQSYLYQNKKSLYSLANLFPPELIDKQAVILGPNSWKPIKNFSAEIHQNLDNHPPQKDNLAIVELANRIGENRFYRQELRNSSPFSLEKSKEIIEEGQDIVLEIIKTPWSIEISAFSSSNYQLNSKTSLNLNGKTIYNINPVSQKWSPFPNYLNLDWAQIGPNPKKTTDKNGSNNEKINKNSSIILKGIAVYNDPELTTKTRNFARDQIRNAFIKAYIK</sequence>
<feature type="transmembrane region" description="Helical" evidence="1">
    <location>
        <begin position="21"/>
        <end position="41"/>
    </location>
</feature>
<gene>
    <name evidence="2" type="ORF">CIB43_00539</name>
</gene>
<dbReference type="AlphaFoldDB" id="A0A223MA86"/>
<name>A0A223MA86_MESHO</name>
<accession>A0A223MA86</accession>
<organism evidence="2 3">
    <name type="scientific">Mesomycoplasma hyopneumoniae</name>
    <name type="common">Mycoplasma hyopneumoniae</name>
    <dbReference type="NCBI Taxonomy" id="2099"/>
    <lineage>
        <taxon>Bacteria</taxon>
        <taxon>Bacillati</taxon>
        <taxon>Mycoplasmatota</taxon>
        <taxon>Mycoplasmoidales</taxon>
        <taxon>Metamycoplasmataceae</taxon>
        <taxon>Mesomycoplasma</taxon>
    </lineage>
</organism>
<evidence type="ECO:0000313" key="2">
    <source>
        <dbReference type="EMBL" id="ASU14435.1"/>
    </source>
</evidence>
<proteinExistence type="predicted"/>
<dbReference type="EMBL" id="CP022714">
    <property type="protein sequence ID" value="ASU14435.1"/>
    <property type="molecule type" value="Genomic_DNA"/>
</dbReference>
<protein>
    <submittedName>
        <fullName evidence="2">Uncharacterized protein</fullName>
    </submittedName>
</protein>
<reference evidence="2 3" key="1">
    <citation type="submission" date="2017-08" db="EMBL/GenBank/DDBJ databases">
        <title>The complete genome sequence of a Mycoplasma hyopneumoniae isolate in Korea.</title>
        <authorList>
            <person name="Han J."/>
            <person name="Lee N."/>
        </authorList>
    </citation>
    <scope>NUCLEOTIDE SEQUENCE [LARGE SCALE GENOMIC DNA]</scope>
    <source>
        <strain evidence="2 3">KM014</strain>
    </source>
</reference>
<keyword evidence="1" id="KW-0472">Membrane</keyword>
<keyword evidence="1" id="KW-1133">Transmembrane helix</keyword>
<evidence type="ECO:0000313" key="3">
    <source>
        <dbReference type="Proteomes" id="UP000215452"/>
    </source>
</evidence>
<keyword evidence="1" id="KW-0812">Transmembrane</keyword>